<keyword evidence="2" id="KW-0238">DNA-binding</keyword>
<dbReference type="GO" id="GO:0003677">
    <property type="term" value="F:DNA binding"/>
    <property type="evidence" value="ECO:0007669"/>
    <property type="project" value="UniProtKB-KW"/>
</dbReference>
<dbReference type="SUPFAM" id="SSF46785">
    <property type="entry name" value="Winged helix' DNA-binding domain"/>
    <property type="match status" value="1"/>
</dbReference>
<dbReference type="InterPro" id="IPR036390">
    <property type="entry name" value="WH_DNA-bd_sf"/>
</dbReference>
<dbReference type="PANTHER" id="PTHR38445:SF9">
    <property type="entry name" value="HTH-TYPE TRANSCRIPTIONAL REPRESSOR YTRA"/>
    <property type="match status" value="1"/>
</dbReference>
<organism evidence="5 6">
    <name type="scientific">Humibacter ginsenosidimutans</name>
    <dbReference type="NCBI Taxonomy" id="2599293"/>
    <lineage>
        <taxon>Bacteria</taxon>
        <taxon>Bacillati</taxon>
        <taxon>Actinomycetota</taxon>
        <taxon>Actinomycetes</taxon>
        <taxon>Micrococcales</taxon>
        <taxon>Microbacteriaceae</taxon>
        <taxon>Humibacter</taxon>
    </lineage>
</organism>
<sequence length="119" mass="12959">MLTIDPSLPTPLFEQLRDQLIAQITSGELAPGDKLPSVRQLAEDLELAPNTVARTYKELEASGYVVTRGRNGTVVAEDLAGSETHRQVAALTDDYLAAMAKLGFSTERAVAYLQRRTGR</sequence>
<dbReference type="EMBL" id="CP042305">
    <property type="protein sequence ID" value="QDZ16985.1"/>
    <property type="molecule type" value="Genomic_DNA"/>
</dbReference>
<reference evidence="5 6" key="1">
    <citation type="submission" date="2019-07" db="EMBL/GenBank/DDBJ databases">
        <title>Full genome sequence of Humibacter sp. WJ7-1.</title>
        <authorList>
            <person name="Im W.-T."/>
        </authorList>
    </citation>
    <scope>NUCLEOTIDE SEQUENCE [LARGE SCALE GENOMIC DNA]</scope>
    <source>
        <strain evidence="5 6">WJ7-1</strain>
    </source>
</reference>
<name>A0A5B8MAY6_9MICO</name>
<dbReference type="Proteomes" id="UP000320216">
    <property type="component" value="Chromosome"/>
</dbReference>
<keyword evidence="3" id="KW-0804">Transcription</keyword>
<feature type="domain" description="HTH gntR-type" evidence="4">
    <location>
        <begin position="10"/>
        <end position="78"/>
    </location>
</feature>
<evidence type="ECO:0000256" key="2">
    <source>
        <dbReference type="ARBA" id="ARBA00023125"/>
    </source>
</evidence>
<evidence type="ECO:0000259" key="4">
    <source>
        <dbReference type="PROSITE" id="PS50949"/>
    </source>
</evidence>
<proteinExistence type="predicted"/>
<evidence type="ECO:0000313" key="6">
    <source>
        <dbReference type="Proteomes" id="UP000320216"/>
    </source>
</evidence>
<dbReference type="PROSITE" id="PS50949">
    <property type="entry name" value="HTH_GNTR"/>
    <property type="match status" value="1"/>
</dbReference>
<dbReference type="CDD" id="cd07377">
    <property type="entry name" value="WHTH_GntR"/>
    <property type="match status" value="1"/>
</dbReference>
<dbReference type="InterPro" id="IPR036388">
    <property type="entry name" value="WH-like_DNA-bd_sf"/>
</dbReference>
<evidence type="ECO:0000313" key="5">
    <source>
        <dbReference type="EMBL" id="QDZ16985.1"/>
    </source>
</evidence>
<evidence type="ECO:0000256" key="1">
    <source>
        <dbReference type="ARBA" id="ARBA00023015"/>
    </source>
</evidence>
<dbReference type="Pfam" id="PF00392">
    <property type="entry name" value="GntR"/>
    <property type="match status" value="1"/>
</dbReference>
<dbReference type="SMART" id="SM00345">
    <property type="entry name" value="HTH_GNTR"/>
    <property type="match status" value="1"/>
</dbReference>
<dbReference type="InterPro" id="IPR000524">
    <property type="entry name" value="Tscrpt_reg_HTH_GntR"/>
</dbReference>
<keyword evidence="6" id="KW-1185">Reference proteome</keyword>
<evidence type="ECO:0000256" key="3">
    <source>
        <dbReference type="ARBA" id="ARBA00023163"/>
    </source>
</evidence>
<dbReference type="OrthoDB" id="4307011at2"/>
<gene>
    <name evidence="5" type="ORF">FPZ11_17475</name>
</gene>
<accession>A0A5B8MAY6</accession>
<dbReference type="KEGG" id="huw:FPZ11_17475"/>
<protein>
    <submittedName>
        <fullName evidence="5">GntR family transcriptional regulator</fullName>
    </submittedName>
</protein>
<dbReference type="GO" id="GO:0003700">
    <property type="term" value="F:DNA-binding transcription factor activity"/>
    <property type="evidence" value="ECO:0007669"/>
    <property type="project" value="InterPro"/>
</dbReference>
<keyword evidence="1" id="KW-0805">Transcription regulation</keyword>
<dbReference type="AlphaFoldDB" id="A0A5B8MAY6"/>
<dbReference type="Gene3D" id="1.10.10.10">
    <property type="entry name" value="Winged helix-like DNA-binding domain superfamily/Winged helix DNA-binding domain"/>
    <property type="match status" value="1"/>
</dbReference>
<dbReference type="PANTHER" id="PTHR38445">
    <property type="entry name" value="HTH-TYPE TRANSCRIPTIONAL REPRESSOR YTRA"/>
    <property type="match status" value="1"/>
</dbReference>